<dbReference type="EC" id="3.1.1.1" evidence="2"/>
<dbReference type="EMBL" id="VSSQ01009725">
    <property type="protein sequence ID" value="MPM42418.1"/>
    <property type="molecule type" value="Genomic_DNA"/>
</dbReference>
<dbReference type="GO" id="GO:0106435">
    <property type="term" value="F:carboxylesterase activity"/>
    <property type="evidence" value="ECO:0007669"/>
    <property type="project" value="UniProtKB-EC"/>
</dbReference>
<dbReference type="AlphaFoldDB" id="A0A644ZPV8"/>
<evidence type="ECO:0000259" key="1">
    <source>
        <dbReference type="Pfam" id="PF12146"/>
    </source>
</evidence>
<gene>
    <name evidence="2" type="primary">est_3</name>
    <name evidence="2" type="ORF">SDC9_89083</name>
</gene>
<name>A0A644ZPV8_9ZZZZ</name>
<protein>
    <submittedName>
        <fullName evidence="2">Carboxylesterase</fullName>
        <ecNumber evidence="2">3.1.1.1</ecNumber>
    </submittedName>
</protein>
<dbReference type="PIRSF" id="PIRSF017388">
    <property type="entry name" value="Esterase_lipase"/>
    <property type="match status" value="1"/>
</dbReference>
<dbReference type="InterPro" id="IPR029058">
    <property type="entry name" value="AB_hydrolase_fold"/>
</dbReference>
<organism evidence="2">
    <name type="scientific">bioreactor metagenome</name>
    <dbReference type="NCBI Taxonomy" id="1076179"/>
    <lineage>
        <taxon>unclassified sequences</taxon>
        <taxon>metagenomes</taxon>
        <taxon>ecological metagenomes</taxon>
    </lineage>
</organism>
<dbReference type="InterPro" id="IPR022742">
    <property type="entry name" value="Hydrolase_4"/>
</dbReference>
<keyword evidence="2" id="KW-0378">Hydrolase</keyword>
<proteinExistence type="predicted"/>
<dbReference type="InterPro" id="IPR012354">
    <property type="entry name" value="Esterase_lipase"/>
</dbReference>
<dbReference type="Gene3D" id="3.40.50.1820">
    <property type="entry name" value="alpha/beta hydrolase"/>
    <property type="match status" value="1"/>
</dbReference>
<dbReference type="PANTHER" id="PTHR11614">
    <property type="entry name" value="PHOSPHOLIPASE-RELATED"/>
    <property type="match status" value="1"/>
</dbReference>
<dbReference type="InterPro" id="IPR051044">
    <property type="entry name" value="MAG_DAG_Lipase"/>
</dbReference>
<reference evidence="2" key="1">
    <citation type="submission" date="2019-08" db="EMBL/GenBank/DDBJ databases">
        <authorList>
            <person name="Kucharzyk K."/>
            <person name="Murdoch R.W."/>
            <person name="Higgins S."/>
            <person name="Loffler F."/>
        </authorList>
    </citation>
    <scope>NUCLEOTIDE SEQUENCE</scope>
</reference>
<dbReference type="SUPFAM" id="SSF53474">
    <property type="entry name" value="alpha/beta-Hydrolases"/>
    <property type="match status" value="1"/>
</dbReference>
<dbReference type="Pfam" id="PF12146">
    <property type="entry name" value="Hydrolase_4"/>
    <property type="match status" value="1"/>
</dbReference>
<feature type="domain" description="Serine aminopeptidase S33" evidence="1">
    <location>
        <begin position="19"/>
        <end position="228"/>
    </location>
</feature>
<sequence>MAIMRGAEPYLLPGGEHGVILVHGFTGSPSEMRLLGNYLNNLGYTVIAPRLTGHGATPEAMAGTAWPEWFGNVEDAYLMLKGLCSKIDAVGLSMGGLLSLKMAAEYPIRRVASLSAPIYIADRRLPMLPLYRLIRRYAPKRRRRFHDIDPIYSVGYDRTPLNCLGSLLELIKQVDRLLPAINQPALIIQSRNDHTVRPKSARHIYDRLGSGEKQLAWLEDSGHIITLDAERDSVFKLVADFIQR</sequence>
<evidence type="ECO:0000313" key="2">
    <source>
        <dbReference type="EMBL" id="MPM42418.1"/>
    </source>
</evidence>
<comment type="caution">
    <text evidence="2">The sequence shown here is derived from an EMBL/GenBank/DDBJ whole genome shotgun (WGS) entry which is preliminary data.</text>
</comment>
<accession>A0A644ZPV8</accession>